<dbReference type="PANTHER" id="PTHR24251:SF37">
    <property type="entry name" value="CUB DOMAIN-CONTAINING PROTEIN"/>
    <property type="match status" value="1"/>
</dbReference>
<dbReference type="SMART" id="SM00042">
    <property type="entry name" value="CUB"/>
    <property type="match status" value="1"/>
</dbReference>
<accession>A0A9W3ARD7</accession>
<reference evidence="8" key="1">
    <citation type="submission" date="2025-08" db="UniProtKB">
        <authorList>
            <consortium name="RefSeq"/>
        </authorList>
    </citation>
    <scope>IDENTIFICATION</scope>
</reference>
<proteinExistence type="predicted"/>
<sequence length="245" mass="28086">MMKSKGFLIILFLTMFLVISLSANPRQGIGDKSGLSFKSMVPLPACGDYYKISQSEVGHIVHPEYPDVASNRLFCIWLIEAPQNYRVNITILFQGDMYKKSCVDYLQVRDGNKNAAILSELCDERGDYRIIQSTSQWLWLLLKTDNYTEGHTKLYAEFRAFTDANLTVLLDSKKKPAGKMNQFIVGFSIGCFVFMSVCFMTCLIEGQSNWIASRVEELRMRENQAEERRKKAFKAFTKFIGEKEV</sequence>
<dbReference type="RefSeq" id="XP_055889825.1">
    <property type="nucleotide sequence ID" value="XM_056033850.1"/>
</dbReference>
<evidence type="ECO:0000256" key="3">
    <source>
        <dbReference type="PROSITE-ProRule" id="PRU00059"/>
    </source>
</evidence>
<dbReference type="Gene3D" id="2.60.120.290">
    <property type="entry name" value="Spermadhesin, CUB domain"/>
    <property type="match status" value="1"/>
</dbReference>
<dbReference type="CDD" id="cd00041">
    <property type="entry name" value="CUB"/>
    <property type="match status" value="1"/>
</dbReference>
<dbReference type="SUPFAM" id="SSF49854">
    <property type="entry name" value="Spermadhesin, CUB domain"/>
    <property type="match status" value="1"/>
</dbReference>
<protein>
    <submittedName>
        <fullName evidence="8">Neuropilin and tolloid-like protein 2 isoform X2</fullName>
    </submittedName>
</protein>
<feature type="transmembrane region" description="Helical" evidence="4">
    <location>
        <begin position="183"/>
        <end position="204"/>
    </location>
</feature>
<dbReference type="AlphaFoldDB" id="A0A9W3ARD7"/>
<keyword evidence="4" id="KW-1133">Transmembrane helix</keyword>
<comment type="caution">
    <text evidence="3">Lacks conserved residue(s) required for the propagation of feature annotation.</text>
</comment>
<evidence type="ECO:0000313" key="7">
    <source>
        <dbReference type="Proteomes" id="UP001165740"/>
    </source>
</evidence>
<evidence type="ECO:0000256" key="5">
    <source>
        <dbReference type="SAM" id="SignalP"/>
    </source>
</evidence>
<keyword evidence="5" id="KW-0732">Signal</keyword>
<keyword evidence="7" id="KW-1185">Reference proteome</keyword>
<dbReference type="Proteomes" id="UP001165740">
    <property type="component" value="Chromosome 6"/>
</dbReference>
<dbReference type="PROSITE" id="PS01180">
    <property type="entry name" value="CUB"/>
    <property type="match status" value="1"/>
</dbReference>
<evidence type="ECO:0000256" key="2">
    <source>
        <dbReference type="ARBA" id="ARBA00023157"/>
    </source>
</evidence>
<feature type="domain" description="CUB" evidence="6">
    <location>
        <begin position="46"/>
        <end position="161"/>
    </location>
</feature>
<evidence type="ECO:0000256" key="1">
    <source>
        <dbReference type="ARBA" id="ARBA00022737"/>
    </source>
</evidence>
<evidence type="ECO:0000259" key="6">
    <source>
        <dbReference type="PROSITE" id="PS01180"/>
    </source>
</evidence>
<evidence type="ECO:0000256" key="4">
    <source>
        <dbReference type="SAM" id="Phobius"/>
    </source>
</evidence>
<evidence type="ECO:0000313" key="8">
    <source>
        <dbReference type="RefSeq" id="XP_055889825.1"/>
    </source>
</evidence>
<keyword evidence="4" id="KW-0812">Transmembrane</keyword>
<keyword evidence="2" id="KW-1015">Disulfide bond</keyword>
<feature type="chain" id="PRO_5040765315" evidence="5">
    <location>
        <begin position="24"/>
        <end position="245"/>
    </location>
</feature>
<gene>
    <name evidence="8" type="primary">LOC106078559</name>
</gene>
<dbReference type="InterPro" id="IPR035914">
    <property type="entry name" value="Sperma_CUB_dom_sf"/>
</dbReference>
<name>A0A9W3ARD7_BIOGL</name>
<dbReference type="PANTHER" id="PTHR24251">
    <property type="entry name" value="OVOCHYMASE-RELATED"/>
    <property type="match status" value="1"/>
</dbReference>
<keyword evidence="4" id="KW-0472">Membrane</keyword>
<feature type="signal peptide" evidence="5">
    <location>
        <begin position="1"/>
        <end position="23"/>
    </location>
</feature>
<keyword evidence="1" id="KW-0677">Repeat</keyword>
<dbReference type="GeneID" id="106078559"/>
<dbReference type="InterPro" id="IPR000859">
    <property type="entry name" value="CUB_dom"/>
</dbReference>
<organism evidence="7 8">
    <name type="scientific">Biomphalaria glabrata</name>
    <name type="common">Bloodfluke planorb</name>
    <name type="synonym">Freshwater snail</name>
    <dbReference type="NCBI Taxonomy" id="6526"/>
    <lineage>
        <taxon>Eukaryota</taxon>
        <taxon>Metazoa</taxon>
        <taxon>Spiralia</taxon>
        <taxon>Lophotrochozoa</taxon>
        <taxon>Mollusca</taxon>
        <taxon>Gastropoda</taxon>
        <taxon>Heterobranchia</taxon>
        <taxon>Euthyneura</taxon>
        <taxon>Panpulmonata</taxon>
        <taxon>Hygrophila</taxon>
        <taxon>Lymnaeoidea</taxon>
        <taxon>Planorbidae</taxon>
        <taxon>Biomphalaria</taxon>
    </lineage>
</organism>
<dbReference type="Pfam" id="PF00431">
    <property type="entry name" value="CUB"/>
    <property type="match status" value="1"/>
</dbReference>